<feature type="compositionally biased region" description="Basic and acidic residues" evidence="1">
    <location>
        <begin position="54"/>
        <end position="65"/>
    </location>
</feature>
<feature type="region of interest" description="Disordered" evidence="1">
    <location>
        <begin position="44"/>
        <end position="79"/>
    </location>
</feature>
<gene>
    <name evidence="3" type="ORF">OB914_00905</name>
    <name evidence="2" type="ORF">OB916_02115</name>
</gene>
<dbReference type="EMBL" id="JAOPKC010000001">
    <property type="protein sequence ID" value="MCU4716859.1"/>
    <property type="molecule type" value="Genomic_DNA"/>
</dbReference>
<evidence type="ECO:0000313" key="2">
    <source>
        <dbReference type="EMBL" id="MCU4716859.1"/>
    </source>
</evidence>
<proteinExistence type="predicted"/>
<evidence type="ECO:0000313" key="5">
    <source>
        <dbReference type="Proteomes" id="UP001209746"/>
    </source>
</evidence>
<accession>A0AAE3LDS2</accession>
<reference evidence="3" key="1">
    <citation type="submission" date="2023-02" db="EMBL/GenBank/DDBJ databases">
        <title>Enrichment on poylsaccharides allowed isolation of novel metabolic and taxonomic groups of Haloarchaea.</title>
        <authorList>
            <person name="Sorokin D.Y."/>
            <person name="Elcheninov A.G."/>
            <person name="Khizhniak T.V."/>
            <person name="Kolganova T.V."/>
            <person name="Kublanov I.V."/>
        </authorList>
    </citation>
    <scope>NUCLEOTIDE SEQUENCE</scope>
    <source>
        <strain evidence="2 4">HArc-curdl5-1</strain>
        <strain evidence="3">HArc-curdl7</strain>
    </source>
</reference>
<keyword evidence="4" id="KW-1185">Reference proteome</keyword>
<sequence>MGGLIEWYRKDYLGDQAEKWDERAESLPQPIGAPAQGAALLLDTVDSPDTPSEISDHMSDVESDLRNPGLDGGHDLPDPPDVPEWGGWILENLDKVVLALIVLYLISTLGPGLAETAQAAGGDS</sequence>
<dbReference type="RefSeq" id="WP_315907620.1">
    <property type="nucleotide sequence ID" value="NZ_JAOPKC010000001.1"/>
</dbReference>
<dbReference type="Proteomes" id="UP001208186">
    <property type="component" value="Unassembled WGS sequence"/>
</dbReference>
<evidence type="ECO:0000313" key="3">
    <source>
        <dbReference type="EMBL" id="MCU4725536.1"/>
    </source>
</evidence>
<evidence type="ECO:0000256" key="1">
    <source>
        <dbReference type="SAM" id="MobiDB-lite"/>
    </source>
</evidence>
<comment type="caution">
    <text evidence="3">The sequence shown here is derived from an EMBL/GenBank/DDBJ whole genome shotgun (WGS) entry which is preliminary data.</text>
</comment>
<dbReference type="Proteomes" id="UP001209746">
    <property type="component" value="Unassembled WGS sequence"/>
</dbReference>
<dbReference type="AlphaFoldDB" id="A0AAE3LDS2"/>
<protein>
    <submittedName>
        <fullName evidence="3">Uncharacterized protein</fullName>
    </submittedName>
</protein>
<organism evidence="3 5">
    <name type="scientific">Halapricum hydrolyticum</name>
    <dbReference type="NCBI Taxonomy" id="2979991"/>
    <lineage>
        <taxon>Archaea</taxon>
        <taxon>Methanobacteriati</taxon>
        <taxon>Methanobacteriota</taxon>
        <taxon>Stenosarchaea group</taxon>
        <taxon>Halobacteria</taxon>
        <taxon>Halobacteriales</taxon>
        <taxon>Haloarculaceae</taxon>
        <taxon>Halapricum</taxon>
    </lineage>
</organism>
<evidence type="ECO:0000313" key="4">
    <source>
        <dbReference type="Proteomes" id="UP001208186"/>
    </source>
</evidence>
<name>A0AAE3LDS2_9EURY</name>
<dbReference type="EMBL" id="JAOPKD010000001">
    <property type="protein sequence ID" value="MCU4725536.1"/>
    <property type="molecule type" value="Genomic_DNA"/>
</dbReference>